<proteinExistence type="predicted"/>
<dbReference type="AlphaFoldDB" id="A0A4Y7R758"/>
<comment type="caution">
    <text evidence="1">The sequence shown here is derived from an EMBL/GenBank/DDBJ whole genome shotgun (WGS) entry which is preliminary data.</text>
</comment>
<protein>
    <submittedName>
        <fullName evidence="1">Uncharacterized protein</fullName>
    </submittedName>
</protein>
<name>A0A4Y7R758_9FIRM</name>
<gene>
    <name evidence="1" type="ORF">Psch_03439</name>
</gene>
<dbReference type="Proteomes" id="UP000298324">
    <property type="component" value="Unassembled WGS sequence"/>
</dbReference>
<organism evidence="1 2">
    <name type="scientific">Pelotomaculum schinkii</name>
    <dbReference type="NCBI Taxonomy" id="78350"/>
    <lineage>
        <taxon>Bacteria</taxon>
        <taxon>Bacillati</taxon>
        <taxon>Bacillota</taxon>
        <taxon>Clostridia</taxon>
        <taxon>Eubacteriales</taxon>
        <taxon>Desulfotomaculaceae</taxon>
        <taxon>Pelotomaculum</taxon>
    </lineage>
</organism>
<evidence type="ECO:0000313" key="1">
    <source>
        <dbReference type="EMBL" id="TEB04677.1"/>
    </source>
</evidence>
<reference evidence="1 2" key="1">
    <citation type="journal article" date="2018" name="Environ. Microbiol.">
        <title>Novel energy conservation strategies and behaviour of Pelotomaculum schinkii driving syntrophic propionate catabolism.</title>
        <authorList>
            <person name="Hidalgo-Ahumada C.A.P."/>
            <person name="Nobu M.K."/>
            <person name="Narihiro T."/>
            <person name="Tamaki H."/>
            <person name="Liu W.T."/>
            <person name="Kamagata Y."/>
            <person name="Stams A.J.M."/>
            <person name="Imachi H."/>
            <person name="Sousa D.Z."/>
        </authorList>
    </citation>
    <scope>NUCLEOTIDE SEQUENCE [LARGE SCALE GENOMIC DNA]</scope>
    <source>
        <strain evidence="1 2">HH</strain>
    </source>
</reference>
<accession>A0A4Y7R758</accession>
<evidence type="ECO:0000313" key="2">
    <source>
        <dbReference type="Proteomes" id="UP000298324"/>
    </source>
</evidence>
<dbReference type="EMBL" id="QFGA01000003">
    <property type="protein sequence ID" value="TEB04677.1"/>
    <property type="molecule type" value="Genomic_DNA"/>
</dbReference>
<keyword evidence="2" id="KW-1185">Reference proteome</keyword>
<sequence>MKLSIHTEFLASTPRCVHGDALAGGVQFIAKEIIKGMREPKQAAKDILKIVGEYFEGRTDVDPQVMNMCRAAARQILS</sequence>